<gene>
    <name evidence="1" type="ORF">GMARGA_LOCUS5938</name>
</gene>
<organism evidence="1 2">
    <name type="scientific">Gigaspora margarita</name>
    <dbReference type="NCBI Taxonomy" id="4874"/>
    <lineage>
        <taxon>Eukaryota</taxon>
        <taxon>Fungi</taxon>
        <taxon>Fungi incertae sedis</taxon>
        <taxon>Mucoromycota</taxon>
        <taxon>Glomeromycotina</taxon>
        <taxon>Glomeromycetes</taxon>
        <taxon>Diversisporales</taxon>
        <taxon>Gigasporaceae</taxon>
        <taxon>Gigaspora</taxon>
    </lineage>
</organism>
<comment type="caution">
    <text evidence="1">The sequence shown here is derived from an EMBL/GenBank/DDBJ whole genome shotgun (WGS) entry which is preliminary data.</text>
</comment>
<proteinExistence type="predicted"/>
<evidence type="ECO:0000313" key="1">
    <source>
        <dbReference type="EMBL" id="CAG8580864.1"/>
    </source>
</evidence>
<dbReference type="Proteomes" id="UP000789901">
    <property type="component" value="Unassembled WGS sequence"/>
</dbReference>
<evidence type="ECO:0000313" key="2">
    <source>
        <dbReference type="Proteomes" id="UP000789901"/>
    </source>
</evidence>
<name>A0ABN7UHW3_GIGMA</name>
<feature type="non-terminal residue" evidence="1">
    <location>
        <position position="1"/>
    </location>
</feature>
<accession>A0ABN7UHW3</accession>
<reference evidence="1 2" key="1">
    <citation type="submission" date="2021-06" db="EMBL/GenBank/DDBJ databases">
        <authorList>
            <person name="Kallberg Y."/>
            <person name="Tangrot J."/>
            <person name="Rosling A."/>
        </authorList>
    </citation>
    <scope>NUCLEOTIDE SEQUENCE [LARGE SCALE GENOMIC DNA]</scope>
    <source>
        <strain evidence="1 2">120-4 pot B 10/14</strain>
    </source>
</reference>
<keyword evidence="2" id="KW-1185">Reference proteome</keyword>
<dbReference type="EMBL" id="CAJVQB010002604">
    <property type="protein sequence ID" value="CAG8580864.1"/>
    <property type="molecule type" value="Genomic_DNA"/>
</dbReference>
<sequence>NSTKILKIYKKKLQNTKTIKNSLTLTKTPNLVKKITKQLQIWQRKLPESSTKFGEYFQRIASNFW</sequence>
<protein>
    <submittedName>
        <fullName evidence="1">43619_t:CDS:1</fullName>
    </submittedName>
</protein>